<comment type="caution">
    <text evidence="2">The sequence shown here is derived from an EMBL/GenBank/DDBJ whole genome shotgun (WGS) entry which is preliminary data.</text>
</comment>
<feature type="transmembrane region" description="Helical" evidence="1">
    <location>
        <begin position="76"/>
        <end position="98"/>
    </location>
</feature>
<protein>
    <recommendedName>
        <fullName evidence="4">Odorant receptor</fullName>
    </recommendedName>
</protein>
<evidence type="ECO:0000256" key="1">
    <source>
        <dbReference type="SAM" id="Phobius"/>
    </source>
</evidence>
<keyword evidence="1" id="KW-0812">Transmembrane</keyword>
<gene>
    <name evidence="2" type="ORF">ODALV1_LOCUS23871</name>
</gene>
<name>A0ABP1RMC5_9HEXA</name>
<accession>A0ABP1RMC5</accession>
<keyword evidence="1" id="KW-1133">Transmembrane helix</keyword>
<feature type="transmembrane region" description="Helical" evidence="1">
    <location>
        <begin position="295"/>
        <end position="321"/>
    </location>
</feature>
<keyword evidence="1" id="KW-0472">Membrane</keyword>
<evidence type="ECO:0008006" key="4">
    <source>
        <dbReference type="Google" id="ProtNLM"/>
    </source>
</evidence>
<keyword evidence="3" id="KW-1185">Reference proteome</keyword>
<reference evidence="2 3" key="1">
    <citation type="submission" date="2024-08" db="EMBL/GenBank/DDBJ databases">
        <authorList>
            <person name="Cucini C."/>
            <person name="Frati F."/>
        </authorList>
    </citation>
    <scope>NUCLEOTIDE SEQUENCE [LARGE SCALE GENOMIC DNA]</scope>
</reference>
<proteinExistence type="predicted"/>
<dbReference type="EMBL" id="CAXLJM020000085">
    <property type="protein sequence ID" value="CAL8130761.1"/>
    <property type="molecule type" value="Genomic_DNA"/>
</dbReference>
<dbReference type="Proteomes" id="UP001642540">
    <property type="component" value="Unassembled WGS sequence"/>
</dbReference>
<organism evidence="2 3">
    <name type="scientific">Orchesella dallaii</name>
    <dbReference type="NCBI Taxonomy" id="48710"/>
    <lineage>
        <taxon>Eukaryota</taxon>
        <taxon>Metazoa</taxon>
        <taxon>Ecdysozoa</taxon>
        <taxon>Arthropoda</taxon>
        <taxon>Hexapoda</taxon>
        <taxon>Collembola</taxon>
        <taxon>Entomobryomorpha</taxon>
        <taxon>Entomobryoidea</taxon>
        <taxon>Orchesellidae</taxon>
        <taxon>Orchesellinae</taxon>
        <taxon>Orchesella</taxon>
    </lineage>
</organism>
<feature type="transmembrane region" description="Helical" evidence="1">
    <location>
        <begin position="139"/>
        <end position="159"/>
    </location>
</feature>
<evidence type="ECO:0000313" key="2">
    <source>
        <dbReference type="EMBL" id="CAL8130761.1"/>
    </source>
</evidence>
<feature type="transmembrane region" description="Helical" evidence="1">
    <location>
        <begin position="202"/>
        <end position="222"/>
    </location>
</feature>
<sequence length="419" mass="48150">MINYKTTKLFALLTKCASISGSIPYSWCASTKLLKISNSRSYFWFLISSTLNVLYATYLVGVITKELFLPNPDWSALPLPFGTLLISLCSLSVTLNYFDKIDNIKDIINAIFQFFQHFKEQYVPKQRLDTFRIKGLEEIMGINIFVTFFFPLVYMLYHYGNPGDRMFYFSLIPTEELRRLLFPLATLFCFYQAFSITSAMSFYFATFVPPAICILVISKEILPVNHSKRRLYMTKSSLRKPKNAIATYKALWLLTKCACSVAESLVFPLQNLLTYCVVICNICMLNFRDGLDIKGIIIVLSLAVSCLTCWSFVLWIGAMAFKISNAELATLRRHDWVGSKSDGRKWIKRTLVALRPIQLSCGGFYTVKMAKILSFTNFIVWATTKVQIFIKGELLDLLPRGILSYFKEVLKLKDYQILY</sequence>
<evidence type="ECO:0000313" key="3">
    <source>
        <dbReference type="Proteomes" id="UP001642540"/>
    </source>
</evidence>
<feature type="transmembrane region" description="Helical" evidence="1">
    <location>
        <begin position="44"/>
        <end position="64"/>
    </location>
</feature>